<evidence type="ECO:0000313" key="6">
    <source>
        <dbReference type="EMBL" id="OIQ51535.1"/>
    </source>
</evidence>
<keyword evidence="3 4" id="KW-0067">ATP-binding</keyword>
<dbReference type="RefSeq" id="WP_071544546.1">
    <property type="nucleotide sequence ID" value="NZ_LKAQ01000002.1"/>
</dbReference>
<dbReference type="AlphaFoldDB" id="A0A1J5NE93"/>
<dbReference type="SUPFAM" id="SSF56059">
    <property type="entry name" value="Glutathione synthetase ATP-binding domain-like"/>
    <property type="match status" value="1"/>
</dbReference>
<keyword evidence="1" id="KW-0479">Metal-binding</keyword>
<proteinExistence type="predicted"/>
<dbReference type="InterPro" id="IPR004666">
    <property type="entry name" value="Rp_bS6_RimK/Lys_biosynth_LsyX"/>
</dbReference>
<reference evidence="6 7" key="1">
    <citation type="submission" date="2015-09" db="EMBL/GenBank/DDBJ databases">
        <title>Genome of Desulfovibrio dechloracetivorans BerOc1, a mercury methylating strain isolated from highly hydrocarbons and metals contaminated coastal sediments.</title>
        <authorList>
            <person name="Goni Urriza M."/>
            <person name="Gassie C."/>
            <person name="Bouchez O."/>
            <person name="Klopp C."/>
            <person name="Ranchou-Peyruse A."/>
            <person name="Remy G."/>
        </authorList>
    </citation>
    <scope>NUCLEOTIDE SEQUENCE [LARGE SCALE GENOMIC DNA]</scope>
    <source>
        <strain evidence="6 7">BerOc1</strain>
    </source>
</reference>
<keyword evidence="7" id="KW-1185">Reference proteome</keyword>
<dbReference type="PROSITE" id="PS50975">
    <property type="entry name" value="ATP_GRASP"/>
    <property type="match status" value="1"/>
</dbReference>
<dbReference type="EC" id="6.3.2.-" evidence="6"/>
<dbReference type="InterPro" id="IPR013815">
    <property type="entry name" value="ATP_grasp_subdomain_1"/>
</dbReference>
<dbReference type="GO" id="GO:0046872">
    <property type="term" value="F:metal ion binding"/>
    <property type="evidence" value="ECO:0007669"/>
    <property type="project" value="UniProtKB-KW"/>
</dbReference>
<evidence type="ECO:0000256" key="4">
    <source>
        <dbReference type="PROSITE-ProRule" id="PRU00409"/>
    </source>
</evidence>
<dbReference type="InterPro" id="IPR011761">
    <property type="entry name" value="ATP-grasp"/>
</dbReference>
<dbReference type="PANTHER" id="PTHR21621">
    <property type="entry name" value="RIBOSOMAL PROTEIN S6 MODIFICATION PROTEIN"/>
    <property type="match status" value="1"/>
</dbReference>
<dbReference type="GO" id="GO:0016879">
    <property type="term" value="F:ligase activity, forming carbon-nitrogen bonds"/>
    <property type="evidence" value="ECO:0007669"/>
    <property type="project" value="TreeGrafter"/>
</dbReference>
<evidence type="ECO:0000256" key="2">
    <source>
        <dbReference type="ARBA" id="ARBA00022741"/>
    </source>
</evidence>
<comment type="caution">
    <text evidence="6">The sequence shown here is derived from an EMBL/GenBank/DDBJ whole genome shotgun (WGS) entry which is preliminary data.</text>
</comment>
<name>A0A1J5NE93_9BACT</name>
<keyword evidence="2 4" id="KW-0547">Nucleotide-binding</keyword>
<evidence type="ECO:0000313" key="7">
    <source>
        <dbReference type="Proteomes" id="UP000181901"/>
    </source>
</evidence>
<keyword evidence="6" id="KW-0436">Ligase</keyword>
<dbReference type="Gene3D" id="3.30.1490.20">
    <property type="entry name" value="ATP-grasp fold, A domain"/>
    <property type="match status" value="1"/>
</dbReference>
<dbReference type="Proteomes" id="UP000181901">
    <property type="component" value="Unassembled WGS sequence"/>
</dbReference>
<evidence type="ECO:0000256" key="1">
    <source>
        <dbReference type="ARBA" id="ARBA00022723"/>
    </source>
</evidence>
<organism evidence="6 7">
    <name type="scientific">Pseudodesulfovibrio hydrargyri</name>
    <dbReference type="NCBI Taxonomy" id="2125990"/>
    <lineage>
        <taxon>Bacteria</taxon>
        <taxon>Pseudomonadati</taxon>
        <taxon>Thermodesulfobacteriota</taxon>
        <taxon>Desulfovibrionia</taxon>
        <taxon>Desulfovibrionales</taxon>
        <taxon>Desulfovibrionaceae</taxon>
    </lineage>
</organism>
<accession>A0A1J5NE93</accession>
<dbReference type="NCBIfam" id="TIGR00768">
    <property type="entry name" value="rimK_fam"/>
    <property type="match status" value="1"/>
</dbReference>
<dbReference type="Gene3D" id="3.30.470.20">
    <property type="entry name" value="ATP-grasp fold, B domain"/>
    <property type="match status" value="1"/>
</dbReference>
<feature type="domain" description="ATP-grasp" evidence="5">
    <location>
        <begin position="111"/>
        <end position="290"/>
    </location>
</feature>
<dbReference type="Pfam" id="PF08443">
    <property type="entry name" value="RimK"/>
    <property type="match status" value="1"/>
</dbReference>
<dbReference type="InterPro" id="IPR013651">
    <property type="entry name" value="ATP-grasp_RimK-type"/>
</dbReference>
<dbReference type="Gene3D" id="3.40.50.20">
    <property type="match status" value="1"/>
</dbReference>
<protein>
    <submittedName>
        <fullName evidence="6">Alpha-aminoadipate--LysW ligase LysX</fullName>
        <ecNumber evidence="6">6.3.2.-</ecNumber>
    </submittedName>
</protein>
<evidence type="ECO:0000259" key="5">
    <source>
        <dbReference type="PROSITE" id="PS50975"/>
    </source>
</evidence>
<evidence type="ECO:0000256" key="3">
    <source>
        <dbReference type="ARBA" id="ARBA00022840"/>
    </source>
</evidence>
<dbReference type="GO" id="GO:0005524">
    <property type="term" value="F:ATP binding"/>
    <property type="evidence" value="ECO:0007669"/>
    <property type="project" value="UniProtKB-UniRule"/>
</dbReference>
<dbReference type="GO" id="GO:0005737">
    <property type="term" value="C:cytoplasm"/>
    <property type="evidence" value="ECO:0007669"/>
    <property type="project" value="TreeGrafter"/>
</dbReference>
<dbReference type="EMBL" id="LKAQ01000002">
    <property type="protein sequence ID" value="OIQ51535.1"/>
    <property type="molecule type" value="Genomic_DNA"/>
</dbReference>
<sequence length="294" mass="31188">MKAVILGKNGGRHTVMLQEALAARGVNAPCLAINRLTARPGRDPLATLAGKGPDDRSLAEADVVFVRCVPGGSLEQVVYRLDILHNLVLAGKWVVNPPTAIERGVDKYLALGLLAKEGLPVPATVVTERVDEALAAFAELGGDVVVKPLFGAEGRGMNRVQDPDVAYRVFKALELGGYVYYLQEYMEHDNEDIRLFVIGGEVLAAMRRQGTTWKTNISVGAKGVALTPDRELADMAVRAAAAVGADYAGVDVLVSGGEYRLIEVNTIPAWAGLREATGIDAGAALVDYVLARSG</sequence>
<dbReference type="PANTHER" id="PTHR21621:SF0">
    <property type="entry name" value="BETA-CITRYLGLUTAMATE SYNTHASE B-RELATED"/>
    <property type="match status" value="1"/>
</dbReference>
<gene>
    <name evidence="6" type="primary">lysX</name>
    <name evidence="6" type="ORF">BerOc1_00897</name>
</gene>